<name>A0AAU6W1F2_9VIRU</name>
<sequence>MGVYDRQVATAKRLIAKYGELVTWNSYGASVPEDPAEPWNPTDIEPDKHTVRVAFFPTGSSISQLIRFMKNGDIETGNELGYMAQVPFVPSGKDTLTRTDGSEYRIKNIDPIDPNGEGVILYTVEFQE</sequence>
<protein>
    <submittedName>
        <fullName evidence="1">Head-tail joining protein</fullName>
    </submittedName>
</protein>
<accession>A0AAU6W1F2</accession>
<gene>
    <name evidence="1" type="ORF">Pavpe01_00032</name>
</gene>
<evidence type="ECO:0000313" key="1">
    <source>
        <dbReference type="EMBL" id="XAI69944.1"/>
    </source>
</evidence>
<dbReference type="EMBL" id="PP179316">
    <property type="protein sequence ID" value="XAI69944.1"/>
    <property type="molecule type" value="Genomic_DNA"/>
</dbReference>
<reference evidence="1" key="1">
    <citation type="journal article" date="2024" name="J. Gen. Virol.">
        <title>Novel phages of Pseudomonas syringae unveil numerous potential auxiliary metabolic genes.</title>
        <authorList>
            <person name="Feltin C."/>
            <person name="Garneau J.R."/>
            <person name="Morris C.E."/>
            <person name="Berard A."/>
            <person name="Torres-Barcelo C."/>
        </authorList>
    </citation>
    <scope>NUCLEOTIDE SEQUENCE</scope>
</reference>
<proteinExistence type="predicted"/>
<organism evidence="1">
    <name type="scientific">Pseudomonas phage Pavpe01</name>
    <dbReference type="NCBI Taxonomy" id="3138545"/>
    <lineage>
        <taxon>Viruses</taxon>
    </lineage>
</organism>